<proteinExistence type="predicted"/>
<dbReference type="Pfam" id="PF13304">
    <property type="entry name" value="AAA_21"/>
    <property type="match status" value="1"/>
</dbReference>
<dbReference type="SUPFAM" id="SSF52540">
    <property type="entry name" value="P-loop containing nucleoside triphosphate hydrolases"/>
    <property type="match status" value="1"/>
</dbReference>
<protein>
    <submittedName>
        <fullName evidence="2">ATP/GTP-binding protein</fullName>
    </submittedName>
</protein>
<dbReference type="InterPro" id="IPR027417">
    <property type="entry name" value="P-loop_NTPase"/>
</dbReference>
<organism evidence="2 3">
    <name type="scientific">Flavobacterium chungangensis</name>
    <dbReference type="NCBI Taxonomy" id="2708132"/>
    <lineage>
        <taxon>Bacteria</taxon>
        <taxon>Pseudomonadati</taxon>
        <taxon>Bacteroidota</taxon>
        <taxon>Flavobacteriia</taxon>
        <taxon>Flavobacteriales</taxon>
        <taxon>Flavobacteriaceae</taxon>
        <taxon>Flavobacterium</taxon>
    </lineage>
</organism>
<name>A0ABV8ZDD7_9FLAO</name>
<dbReference type="PANTHER" id="PTHR32182:SF23">
    <property type="entry name" value="ATP BINDING PROTEIN"/>
    <property type="match status" value="1"/>
</dbReference>
<accession>A0ABV8ZDD7</accession>
<sequence>MLTKFKVSNFKSFNKDFIFDLSETNGYTFNSECIKNGIVNNALVYGHNGVGKSNLALAIFDIIEHLTDRTNKSSTEYLVYLNAYNNSETAHFYYEFLINSCKVVYEYKKTDHKTIIYEKFTINDEEFAFLDRKKKNSAIIKFKGAENLKNKLTNDNLSLLKYIKNNTELDKNKANEIFNLFFKFVEGMLYFRSLQSNFYLGIEVGKQGVIEDIIEKKYTEDLEFFLNKAGIECKLKVIDVNDKKTLAFNFNGKTIPFFSIASQGTKALVMFYFWFKRIQEKSKVSFLFIDEFDAFYHHELSALIVEELKKTGVQFVLTTHNTSIITNDLLRPDCYFLMNKESILSLAKSTPKELREAHNIEKMYKAGSFNVK</sequence>
<comment type="caution">
    <text evidence="2">The sequence shown here is derived from an EMBL/GenBank/DDBJ whole genome shotgun (WGS) entry which is preliminary data.</text>
</comment>
<dbReference type="RefSeq" id="WP_379796886.1">
    <property type="nucleotide sequence ID" value="NZ_JBHSFY010000004.1"/>
</dbReference>
<evidence type="ECO:0000313" key="2">
    <source>
        <dbReference type="EMBL" id="MFC4477115.1"/>
    </source>
</evidence>
<feature type="domain" description="ATPase AAA-type core" evidence="1">
    <location>
        <begin position="43"/>
        <end position="325"/>
    </location>
</feature>
<reference evidence="3" key="1">
    <citation type="journal article" date="2019" name="Int. J. Syst. Evol. Microbiol.">
        <title>The Global Catalogue of Microorganisms (GCM) 10K type strain sequencing project: providing services to taxonomists for standard genome sequencing and annotation.</title>
        <authorList>
            <consortium name="The Broad Institute Genomics Platform"/>
            <consortium name="The Broad Institute Genome Sequencing Center for Infectious Disease"/>
            <person name="Wu L."/>
            <person name="Ma J."/>
        </authorList>
    </citation>
    <scope>NUCLEOTIDE SEQUENCE [LARGE SCALE GENOMIC DNA]</scope>
    <source>
        <strain evidence="3">NBRC 103627</strain>
    </source>
</reference>
<dbReference type="Gene3D" id="3.40.50.300">
    <property type="entry name" value="P-loop containing nucleotide triphosphate hydrolases"/>
    <property type="match status" value="1"/>
</dbReference>
<evidence type="ECO:0000259" key="1">
    <source>
        <dbReference type="Pfam" id="PF13304"/>
    </source>
</evidence>
<gene>
    <name evidence="2" type="ORF">ACFO3N_08575</name>
</gene>
<dbReference type="PANTHER" id="PTHR32182">
    <property type="entry name" value="DNA REPLICATION AND REPAIR PROTEIN RECF"/>
    <property type="match status" value="1"/>
</dbReference>
<keyword evidence="3" id="KW-1185">Reference proteome</keyword>
<evidence type="ECO:0000313" key="3">
    <source>
        <dbReference type="Proteomes" id="UP001596003"/>
    </source>
</evidence>
<dbReference type="InterPro" id="IPR003959">
    <property type="entry name" value="ATPase_AAA_core"/>
</dbReference>
<dbReference type="Proteomes" id="UP001596003">
    <property type="component" value="Unassembled WGS sequence"/>
</dbReference>
<dbReference type="EMBL" id="JBHSFY010000004">
    <property type="protein sequence ID" value="MFC4477115.1"/>
    <property type="molecule type" value="Genomic_DNA"/>
</dbReference>